<dbReference type="EMBL" id="UYRU01042736">
    <property type="protein sequence ID" value="VDK77525.1"/>
    <property type="molecule type" value="Genomic_DNA"/>
</dbReference>
<keyword evidence="2" id="KW-0677">Repeat</keyword>
<organism evidence="6 7">
    <name type="scientific">Dibothriocephalus latus</name>
    <name type="common">Fish tapeworm</name>
    <name type="synonym">Diphyllobothrium latum</name>
    <dbReference type="NCBI Taxonomy" id="60516"/>
    <lineage>
        <taxon>Eukaryota</taxon>
        <taxon>Metazoa</taxon>
        <taxon>Spiralia</taxon>
        <taxon>Lophotrochozoa</taxon>
        <taxon>Platyhelminthes</taxon>
        <taxon>Cestoda</taxon>
        <taxon>Eucestoda</taxon>
        <taxon>Diphyllobothriidea</taxon>
        <taxon>Diphyllobothriidae</taxon>
        <taxon>Dibothriocephalus</taxon>
    </lineage>
</organism>
<comment type="caution">
    <text evidence="4">Lacks conserved residue(s) required for the propagation of feature annotation.</text>
</comment>
<evidence type="ECO:0000256" key="2">
    <source>
        <dbReference type="ARBA" id="ARBA00022737"/>
    </source>
</evidence>
<dbReference type="SMART" id="SM00179">
    <property type="entry name" value="EGF_CA"/>
    <property type="match status" value="1"/>
</dbReference>
<evidence type="ECO:0000313" key="7">
    <source>
        <dbReference type="Proteomes" id="UP000281553"/>
    </source>
</evidence>
<dbReference type="FunFam" id="2.60.120.290:FF:000013">
    <property type="entry name" value="Membrane frizzled-related protein"/>
    <property type="match status" value="1"/>
</dbReference>
<dbReference type="CDD" id="cd00041">
    <property type="entry name" value="CUB"/>
    <property type="match status" value="2"/>
</dbReference>
<dbReference type="SMART" id="SM00181">
    <property type="entry name" value="EGF"/>
    <property type="match status" value="1"/>
</dbReference>
<keyword evidence="1" id="KW-0245">EGF-like domain</keyword>
<dbReference type="OrthoDB" id="6285130at2759"/>
<dbReference type="Pfam" id="PF14670">
    <property type="entry name" value="FXa_inhibition"/>
    <property type="match status" value="1"/>
</dbReference>
<dbReference type="GO" id="GO:0005509">
    <property type="term" value="F:calcium ion binding"/>
    <property type="evidence" value="ECO:0007669"/>
    <property type="project" value="InterPro"/>
</dbReference>
<dbReference type="FunFam" id="2.10.25.10:FF:000240">
    <property type="entry name" value="Vitamin K-dependent protein S"/>
    <property type="match status" value="1"/>
</dbReference>
<evidence type="ECO:0000256" key="4">
    <source>
        <dbReference type="PROSITE-ProRule" id="PRU00059"/>
    </source>
</evidence>
<dbReference type="Proteomes" id="UP000281553">
    <property type="component" value="Unassembled WGS sequence"/>
</dbReference>
<name>A0A3P6T9M9_DIBLA</name>
<feature type="domain" description="CUB" evidence="5">
    <location>
        <begin position="24"/>
        <end position="136"/>
    </location>
</feature>
<dbReference type="SUPFAM" id="SSF49854">
    <property type="entry name" value="Spermadhesin, CUB domain"/>
    <property type="match status" value="2"/>
</dbReference>
<dbReference type="PANTHER" id="PTHR24251">
    <property type="entry name" value="OVOCHYMASE-RELATED"/>
    <property type="match status" value="1"/>
</dbReference>
<dbReference type="Pfam" id="PF00431">
    <property type="entry name" value="CUB"/>
    <property type="match status" value="2"/>
</dbReference>
<dbReference type="InterPro" id="IPR035914">
    <property type="entry name" value="Sperma_CUB_dom_sf"/>
</dbReference>
<gene>
    <name evidence="6" type="ORF">DILT_LOCUS2864</name>
</gene>
<sequence length="239" mass="26337">MMIEYKRSAGKSGSGFSASYRVVCGGTLKRDKGTITSPGFPSIYLQDKECIWKIQVPAGFSIALTFDTFDLETDKDCSYDYIEIFDGIPFSSPMLQKLCGTDLPNPIWSTSNTMSLHFVNLGAIERKGFVAKFEKVIHADIDFCATSNHGCEHICENVPGNYICRCRDGYKLLPDKSSCQLTRCGGTLKMEEGKITSPGFPEKYASGLNCTWIVEVPAGYSVALTFTDFEVTANIVDLT</sequence>
<keyword evidence="7" id="KW-1185">Reference proteome</keyword>
<evidence type="ECO:0000256" key="3">
    <source>
        <dbReference type="ARBA" id="ARBA00023157"/>
    </source>
</evidence>
<evidence type="ECO:0000259" key="5">
    <source>
        <dbReference type="PROSITE" id="PS01180"/>
    </source>
</evidence>
<protein>
    <recommendedName>
        <fullName evidence="5">CUB domain-containing protein</fullName>
    </recommendedName>
</protein>
<dbReference type="InterPro" id="IPR000152">
    <property type="entry name" value="EGF-type_Asp/Asn_hydroxyl_site"/>
</dbReference>
<dbReference type="PROSITE" id="PS01186">
    <property type="entry name" value="EGF_2"/>
    <property type="match status" value="1"/>
</dbReference>
<dbReference type="SMART" id="SM00042">
    <property type="entry name" value="CUB"/>
    <property type="match status" value="1"/>
</dbReference>
<reference evidence="6 7" key="1">
    <citation type="submission" date="2018-11" db="EMBL/GenBank/DDBJ databases">
        <authorList>
            <consortium name="Pathogen Informatics"/>
        </authorList>
    </citation>
    <scope>NUCLEOTIDE SEQUENCE [LARGE SCALE GENOMIC DNA]</scope>
</reference>
<dbReference type="PROSITE" id="PS01180">
    <property type="entry name" value="CUB"/>
    <property type="match status" value="2"/>
</dbReference>
<proteinExistence type="predicted"/>
<evidence type="ECO:0000256" key="1">
    <source>
        <dbReference type="ARBA" id="ARBA00022536"/>
    </source>
</evidence>
<feature type="domain" description="CUB" evidence="5">
    <location>
        <begin position="184"/>
        <end position="239"/>
    </location>
</feature>
<dbReference type="Gene3D" id="2.10.25.10">
    <property type="entry name" value="Laminin"/>
    <property type="match status" value="1"/>
</dbReference>
<dbReference type="SUPFAM" id="SSF57196">
    <property type="entry name" value="EGF/Laminin"/>
    <property type="match status" value="1"/>
</dbReference>
<dbReference type="InterPro" id="IPR001881">
    <property type="entry name" value="EGF-like_Ca-bd_dom"/>
</dbReference>
<keyword evidence="3" id="KW-1015">Disulfide bond</keyword>
<accession>A0A3P6T9M9</accession>
<dbReference type="AlphaFoldDB" id="A0A3P6T9M9"/>
<dbReference type="InterPro" id="IPR000859">
    <property type="entry name" value="CUB_dom"/>
</dbReference>
<dbReference type="PROSITE" id="PS00010">
    <property type="entry name" value="ASX_HYDROXYL"/>
    <property type="match status" value="1"/>
</dbReference>
<dbReference type="Gene3D" id="2.60.120.290">
    <property type="entry name" value="Spermadhesin, CUB domain"/>
    <property type="match status" value="2"/>
</dbReference>
<evidence type="ECO:0000313" key="6">
    <source>
        <dbReference type="EMBL" id="VDK77525.1"/>
    </source>
</evidence>
<dbReference type="InterPro" id="IPR000742">
    <property type="entry name" value="EGF"/>
</dbReference>